<keyword evidence="2 4" id="KW-0863">Zinc-finger</keyword>
<evidence type="ECO:0000313" key="8">
    <source>
        <dbReference type="EMBL" id="KAG9229357.1"/>
    </source>
</evidence>
<dbReference type="CDD" id="cd16449">
    <property type="entry name" value="RING-HC"/>
    <property type="match status" value="1"/>
</dbReference>
<dbReference type="AlphaFoldDB" id="A0A9P7Y9J2"/>
<feature type="compositionally biased region" description="Polar residues" evidence="6">
    <location>
        <begin position="259"/>
        <end position="281"/>
    </location>
</feature>
<keyword evidence="1" id="KW-0479">Metal-binding</keyword>
<feature type="compositionally biased region" description="Polar residues" evidence="6">
    <location>
        <begin position="230"/>
        <end position="247"/>
    </location>
</feature>
<dbReference type="GO" id="GO:0007131">
    <property type="term" value="P:reciprocal meiotic recombination"/>
    <property type="evidence" value="ECO:0007669"/>
    <property type="project" value="InterPro"/>
</dbReference>
<comment type="caution">
    <text evidence="8">The sequence shown here is derived from an EMBL/GenBank/DDBJ whole genome shotgun (WGS) entry which is preliminary data.</text>
</comment>
<feature type="region of interest" description="Disordered" evidence="6">
    <location>
        <begin position="221"/>
        <end position="303"/>
    </location>
</feature>
<evidence type="ECO:0000259" key="7">
    <source>
        <dbReference type="PROSITE" id="PS50089"/>
    </source>
</evidence>
<evidence type="ECO:0000256" key="6">
    <source>
        <dbReference type="SAM" id="MobiDB-lite"/>
    </source>
</evidence>
<dbReference type="PANTHER" id="PTHR14305">
    <property type="entry name" value="E3 UBIQUITIN-PROTEIN LIGASE CCNB1IP1"/>
    <property type="match status" value="1"/>
</dbReference>
<feature type="coiled-coil region" evidence="5">
    <location>
        <begin position="133"/>
        <end position="174"/>
    </location>
</feature>
<dbReference type="EMBL" id="MU251779">
    <property type="protein sequence ID" value="KAG9229357.1"/>
    <property type="molecule type" value="Genomic_DNA"/>
</dbReference>
<sequence>MDSEFALQCNILQCRKPLKDHAVVTTCSHVFCLDCARAKDMNGAREGNSCQCPACEAELRNPDDVVVTNLNPTEDYKTSVLSGLNPNTIMECAGRALSFWEYQATQEITFQEFRAKNLGEKYGSLSLQLDKIINNANSEISSLRNQVSNLHVEKDALRRKNEELSLAFREKSRKYLQTQEMFDKMKRRSMLGHVQGAAADAVEESIQASVAANRYADRLGDQDQCISPPLFSNQHPSHSHNQGSVNPGNMPPPGFSAGNRENWNGFGSQGKNQPAQMTSHRQPLGATDPRATPRHQAPNLQPNIVAGTPMMQKRPSPRTALAALSGNHGGGSAFAGYGMSAGLKVSSTVGARGNVGNTPQIRSRGLTKMLDLVEV</sequence>
<dbReference type="SUPFAM" id="SSF57850">
    <property type="entry name" value="RING/U-box"/>
    <property type="match status" value="1"/>
</dbReference>
<dbReference type="InterPro" id="IPR013083">
    <property type="entry name" value="Znf_RING/FYVE/PHD"/>
</dbReference>
<evidence type="ECO:0000256" key="3">
    <source>
        <dbReference type="ARBA" id="ARBA00022833"/>
    </source>
</evidence>
<organism evidence="8 9">
    <name type="scientific">Amylocarpus encephaloides</name>
    <dbReference type="NCBI Taxonomy" id="45428"/>
    <lineage>
        <taxon>Eukaryota</taxon>
        <taxon>Fungi</taxon>
        <taxon>Dikarya</taxon>
        <taxon>Ascomycota</taxon>
        <taxon>Pezizomycotina</taxon>
        <taxon>Leotiomycetes</taxon>
        <taxon>Helotiales</taxon>
        <taxon>Helotiales incertae sedis</taxon>
        <taxon>Amylocarpus</taxon>
    </lineage>
</organism>
<keyword evidence="9" id="KW-1185">Reference proteome</keyword>
<feature type="domain" description="RING-type" evidence="7">
    <location>
        <begin position="14"/>
        <end position="56"/>
    </location>
</feature>
<evidence type="ECO:0000256" key="4">
    <source>
        <dbReference type="PROSITE-ProRule" id="PRU00175"/>
    </source>
</evidence>
<proteinExistence type="predicted"/>
<protein>
    <submittedName>
        <fullName evidence="8">Cyclin B1 interacting protein-like protein 1</fullName>
    </submittedName>
</protein>
<gene>
    <name evidence="8" type="ORF">BJ875DRAFT_200466</name>
</gene>
<keyword evidence="5" id="KW-0175">Coiled coil</keyword>
<evidence type="ECO:0000313" key="9">
    <source>
        <dbReference type="Proteomes" id="UP000824998"/>
    </source>
</evidence>
<dbReference type="GO" id="GO:0061630">
    <property type="term" value="F:ubiquitin protein ligase activity"/>
    <property type="evidence" value="ECO:0007669"/>
    <property type="project" value="InterPro"/>
</dbReference>
<dbReference type="OrthoDB" id="441210at2759"/>
<dbReference type="InterPro" id="IPR042448">
    <property type="entry name" value="CCNB1IP1"/>
</dbReference>
<dbReference type="Gene3D" id="3.30.40.10">
    <property type="entry name" value="Zinc/RING finger domain, C3HC4 (zinc finger)"/>
    <property type="match status" value="1"/>
</dbReference>
<dbReference type="GO" id="GO:0008270">
    <property type="term" value="F:zinc ion binding"/>
    <property type="evidence" value="ECO:0007669"/>
    <property type="project" value="UniProtKB-KW"/>
</dbReference>
<dbReference type="GO" id="GO:0000795">
    <property type="term" value="C:synaptonemal complex"/>
    <property type="evidence" value="ECO:0007669"/>
    <property type="project" value="InterPro"/>
</dbReference>
<dbReference type="Proteomes" id="UP000824998">
    <property type="component" value="Unassembled WGS sequence"/>
</dbReference>
<accession>A0A9P7Y9J2</accession>
<keyword evidence="3" id="KW-0862">Zinc</keyword>
<dbReference type="InterPro" id="IPR001841">
    <property type="entry name" value="Znf_RING"/>
</dbReference>
<evidence type="ECO:0000256" key="1">
    <source>
        <dbReference type="ARBA" id="ARBA00022723"/>
    </source>
</evidence>
<evidence type="ECO:0000256" key="2">
    <source>
        <dbReference type="ARBA" id="ARBA00022771"/>
    </source>
</evidence>
<name>A0A9P7Y9J2_9HELO</name>
<dbReference type="PANTHER" id="PTHR14305:SF0">
    <property type="entry name" value="E3 UBIQUITIN-PROTEIN LIGASE CCNB1IP1"/>
    <property type="match status" value="1"/>
</dbReference>
<dbReference type="PROSITE" id="PS50089">
    <property type="entry name" value="ZF_RING_2"/>
    <property type="match status" value="1"/>
</dbReference>
<reference evidence="8" key="1">
    <citation type="journal article" date="2021" name="IMA Fungus">
        <title>Genomic characterization of three marine fungi, including Emericellopsis atlantica sp. nov. with signatures of a generalist lifestyle and marine biomass degradation.</title>
        <authorList>
            <person name="Hagestad O.C."/>
            <person name="Hou L."/>
            <person name="Andersen J.H."/>
            <person name="Hansen E.H."/>
            <person name="Altermark B."/>
            <person name="Li C."/>
            <person name="Kuhnert E."/>
            <person name="Cox R.J."/>
            <person name="Crous P.W."/>
            <person name="Spatafora J.W."/>
            <person name="Lail K."/>
            <person name="Amirebrahimi M."/>
            <person name="Lipzen A."/>
            <person name="Pangilinan J."/>
            <person name="Andreopoulos W."/>
            <person name="Hayes R.D."/>
            <person name="Ng V."/>
            <person name="Grigoriev I.V."/>
            <person name="Jackson S.A."/>
            <person name="Sutton T.D.S."/>
            <person name="Dobson A.D.W."/>
            <person name="Rama T."/>
        </authorList>
    </citation>
    <scope>NUCLEOTIDE SEQUENCE</scope>
    <source>
        <strain evidence="8">TRa018bII</strain>
    </source>
</reference>
<evidence type="ECO:0000256" key="5">
    <source>
        <dbReference type="SAM" id="Coils"/>
    </source>
</evidence>
<dbReference type="InterPro" id="IPR017907">
    <property type="entry name" value="Znf_RING_CS"/>
</dbReference>
<dbReference type="PROSITE" id="PS00518">
    <property type="entry name" value="ZF_RING_1"/>
    <property type="match status" value="1"/>
</dbReference>